<sequence length="288" mass="32816">MPDNRMRIAYVHDSPLHESLATDYRDPARLFSLGFTDVVISDQMSGCLYSITPELIERIDSAIDAGLNVWLMDDLFTLPTDSDAGCPGLEESWELTAQAIREVIESVPQIRGLVFRYGETFESSNSALKRVDLVRCECIHCSSIDGLTRRRKVIELLESVVCREMGKRCILRLWDLSEDGVHANRMLQAKVLTKWAGDPRFFVSVKHTLTDYWRHQPWNPSIPEEGPARLIEFQCEREYEFIGMVPNWMGPEWSQGPIECGERGWTGLANVRPLDWAGSWIIPLGGGW</sequence>
<name>A0A382RT47_9ZZZZ</name>
<proteinExistence type="predicted"/>
<reference evidence="1" key="1">
    <citation type="submission" date="2018-05" db="EMBL/GenBank/DDBJ databases">
        <authorList>
            <person name="Lanie J.A."/>
            <person name="Ng W.-L."/>
            <person name="Kazmierczak K.M."/>
            <person name="Andrzejewski T.M."/>
            <person name="Davidsen T.M."/>
            <person name="Wayne K.J."/>
            <person name="Tettelin H."/>
            <person name="Glass J.I."/>
            <person name="Rusch D."/>
            <person name="Podicherti R."/>
            <person name="Tsui H.-C.T."/>
            <person name="Winkler M.E."/>
        </authorList>
    </citation>
    <scope>NUCLEOTIDE SEQUENCE</scope>
</reference>
<gene>
    <name evidence="1" type="ORF">METZ01_LOCUS353484</name>
</gene>
<protein>
    <recommendedName>
        <fullName evidence="2">Glycoside-hydrolase family GH114 TIM-barrel domain-containing protein</fullName>
    </recommendedName>
</protein>
<dbReference type="EMBL" id="UINC01123872">
    <property type="protein sequence ID" value="SVD00630.1"/>
    <property type="molecule type" value="Genomic_DNA"/>
</dbReference>
<organism evidence="1">
    <name type="scientific">marine metagenome</name>
    <dbReference type="NCBI Taxonomy" id="408172"/>
    <lineage>
        <taxon>unclassified sequences</taxon>
        <taxon>metagenomes</taxon>
        <taxon>ecological metagenomes</taxon>
    </lineage>
</organism>
<evidence type="ECO:0000313" key="1">
    <source>
        <dbReference type="EMBL" id="SVD00630.1"/>
    </source>
</evidence>
<dbReference type="AlphaFoldDB" id="A0A382RT47"/>
<evidence type="ECO:0008006" key="2">
    <source>
        <dbReference type="Google" id="ProtNLM"/>
    </source>
</evidence>
<dbReference type="InterPro" id="IPR017853">
    <property type="entry name" value="GH"/>
</dbReference>
<accession>A0A382RT47</accession>
<feature type="non-terminal residue" evidence="1">
    <location>
        <position position="288"/>
    </location>
</feature>
<dbReference type="SUPFAM" id="SSF51445">
    <property type="entry name" value="(Trans)glycosidases"/>
    <property type="match status" value="1"/>
</dbReference>